<organism evidence="3 4">
    <name type="scientific">Shimia isoporae</name>
    <dbReference type="NCBI Taxonomy" id="647720"/>
    <lineage>
        <taxon>Bacteria</taxon>
        <taxon>Pseudomonadati</taxon>
        <taxon>Pseudomonadota</taxon>
        <taxon>Alphaproteobacteria</taxon>
        <taxon>Rhodobacterales</taxon>
        <taxon>Roseobacteraceae</taxon>
    </lineage>
</organism>
<dbReference type="Pfam" id="PF07859">
    <property type="entry name" value="Abhydrolase_3"/>
    <property type="match status" value="1"/>
</dbReference>
<reference evidence="3 4" key="1">
    <citation type="submission" date="2019-03" db="EMBL/GenBank/DDBJ databases">
        <title>Genomic Encyclopedia of Archaeal and Bacterial Type Strains, Phase II (KMG-II): from individual species to whole genera.</title>
        <authorList>
            <person name="Goeker M."/>
        </authorList>
    </citation>
    <scope>NUCLEOTIDE SEQUENCE [LARGE SCALE GENOMIC DNA]</scope>
    <source>
        <strain evidence="3 4">DSM 26433</strain>
    </source>
</reference>
<dbReference type="RefSeq" id="WP_132860658.1">
    <property type="nucleotide sequence ID" value="NZ_SMGR01000002.1"/>
</dbReference>
<dbReference type="InterPro" id="IPR013094">
    <property type="entry name" value="AB_hydrolase_3"/>
</dbReference>
<dbReference type="Proteomes" id="UP000295673">
    <property type="component" value="Unassembled WGS sequence"/>
</dbReference>
<accession>A0A4V2Q274</accession>
<dbReference type="Gene3D" id="3.40.50.1820">
    <property type="entry name" value="alpha/beta hydrolase"/>
    <property type="match status" value="1"/>
</dbReference>
<gene>
    <name evidence="3" type="ORF">BXY66_2644</name>
</gene>
<dbReference type="InterPro" id="IPR029058">
    <property type="entry name" value="AB_hydrolase_fold"/>
</dbReference>
<dbReference type="PANTHER" id="PTHR48081:SF33">
    <property type="entry name" value="KYNURENINE FORMAMIDASE"/>
    <property type="match status" value="1"/>
</dbReference>
<proteinExistence type="predicted"/>
<dbReference type="AlphaFoldDB" id="A0A4V2Q274"/>
<dbReference type="OrthoDB" id="9771666at2"/>
<dbReference type="SUPFAM" id="SSF53474">
    <property type="entry name" value="alpha/beta-Hydrolases"/>
    <property type="match status" value="1"/>
</dbReference>
<dbReference type="InterPro" id="IPR050300">
    <property type="entry name" value="GDXG_lipolytic_enzyme"/>
</dbReference>
<protein>
    <submittedName>
        <fullName evidence="3">Alpha/beta hydrolase family protein</fullName>
    </submittedName>
</protein>
<evidence type="ECO:0000313" key="4">
    <source>
        <dbReference type="Proteomes" id="UP000295673"/>
    </source>
</evidence>
<dbReference type="PANTHER" id="PTHR48081">
    <property type="entry name" value="AB HYDROLASE SUPERFAMILY PROTEIN C4A8.06C"/>
    <property type="match status" value="1"/>
</dbReference>
<keyword evidence="4" id="KW-1185">Reference proteome</keyword>
<dbReference type="EMBL" id="SMGR01000002">
    <property type="protein sequence ID" value="TCL01331.1"/>
    <property type="molecule type" value="Genomic_DNA"/>
</dbReference>
<name>A0A4V2Q274_9RHOB</name>
<keyword evidence="1 3" id="KW-0378">Hydrolase</keyword>
<sequence length="259" mass="27803">MDWDDAYANAAYIDGADAYPDRWASEGAAFRAATGARVDVSYGQGAREVYDLILPEGAPKGLFVFVHGGYWLRFDKSFWSAFARGARALGWAVAMPSYELAPNARISEITMQVAAAIEHAAGEIDGPIILAGHSAGGHLVARAVCQGVLPDAVADRIVRSVPISPVSDLRPMMKTSMNADLKLDEAECQAESPALLQPRSGIEVTVVVGAAERPVFLDQAEWLSTAWNCDRIIVGGKHHFDVIDALADPESDLCKAMFV</sequence>
<feature type="domain" description="Alpha/beta hydrolase fold-3" evidence="2">
    <location>
        <begin position="63"/>
        <end position="178"/>
    </location>
</feature>
<dbReference type="GO" id="GO:0016787">
    <property type="term" value="F:hydrolase activity"/>
    <property type="evidence" value="ECO:0007669"/>
    <property type="project" value="UniProtKB-KW"/>
</dbReference>
<evidence type="ECO:0000259" key="2">
    <source>
        <dbReference type="Pfam" id="PF07859"/>
    </source>
</evidence>
<evidence type="ECO:0000313" key="3">
    <source>
        <dbReference type="EMBL" id="TCL01331.1"/>
    </source>
</evidence>
<evidence type="ECO:0000256" key="1">
    <source>
        <dbReference type="ARBA" id="ARBA00022801"/>
    </source>
</evidence>
<comment type="caution">
    <text evidence="3">The sequence shown here is derived from an EMBL/GenBank/DDBJ whole genome shotgun (WGS) entry which is preliminary data.</text>
</comment>